<dbReference type="PROSITE" id="PS51257">
    <property type="entry name" value="PROKAR_LIPOPROTEIN"/>
    <property type="match status" value="1"/>
</dbReference>
<evidence type="ECO:0000256" key="4">
    <source>
        <dbReference type="ARBA" id="ARBA00023136"/>
    </source>
</evidence>
<evidence type="ECO:0000256" key="6">
    <source>
        <dbReference type="SAM" id="SignalP"/>
    </source>
</evidence>
<keyword evidence="4" id="KW-0472">Membrane</keyword>
<evidence type="ECO:0000259" key="8">
    <source>
        <dbReference type="Pfam" id="PF14322"/>
    </source>
</evidence>
<feature type="signal peptide" evidence="6">
    <location>
        <begin position="1"/>
        <end position="21"/>
    </location>
</feature>
<protein>
    <submittedName>
        <fullName evidence="9">RagB/SusD family nutrient uptake outer membrane protein</fullName>
    </submittedName>
</protein>
<dbReference type="InterPro" id="IPR033985">
    <property type="entry name" value="SusD-like_N"/>
</dbReference>
<dbReference type="EMBL" id="BAABJI010000001">
    <property type="protein sequence ID" value="GAA4910134.1"/>
    <property type="molecule type" value="Genomic_DNA"/>
</dbReference>
<feature type="domain" description="RagB/SusD" evidence="7">
    <location>
        <begin position="335"/>
        <end position="460"/>
    </location>
</feature>
<sequence length="461" mass="51598">MKNTIISGLLLFLVFAASCQKQDDWLDVKNNKSSVTPRDLQDLQAILDNTQVMNASCPILGLIGSDNVYFSEASVGAITAPNRNTYLWQKDIYQGANSPDWQNPYQQVEYSNIVLERSALLKPAAGEQTAFDNVRGSALFYRAFAFYQLSQLFAKPYSPGTAGTDAGIVVRLTADVNQRSVRSTVQEGYDQVIKDLKEATALLPAVPLYKTRPSQTAALALLAKVYLLMQNYQEAFRYADDALKTQGDLLDFKTLNITANQPFPSFAKGNPEIIFYASALGNSAVWPLSTHGRVNPSLYGQYTDNDLRKSAFYSLDSKTGLYRYKGSYEGSNFYNFTGFATNELYLIRAESALRNGNIITALDDLNRLLSKRYNATYVPVNTGQTAELLARIITERRKELPFTGNIRWEDLRRFNQRSETAVTIERNYKGQIYQLAPNSPLYTLPIPQNEIDASGIAQNPR</sequence>
<evidence type="ECO:0000256" key="2">
    <source>
        <dbReference type="ARBA" id="ARBA00006275"/>
    </source>
</evidence>
<accession>A0ABP9FN46</accession>
<gene>
    <name evidence="9" type="ORF">GCM10023313_11620</name>
</gene>
<comment type="subcellular location">
    <subcellularLocation>
        <location evidence="1">Cell outer membrane</location>
    </subcellularLocation>
</comment>
<dbReference type="SUPFAM" id="SSF48452">
    <property type="entry name" value="TPR-like"/>
    <property type="match status" value="1"/>
</dbReference>
<keyword evidence="5" id="KW-0998">Cell outer membrane</keyword>
<dbReference type="InterPro" id="IPR011990">
    <property type="entry name" value="TPR-like_helical_dom_sf"/>
</dbReference>
<dbReference type="Pfam" id="PF14322">
    <property type="entry name" value="SusD-like_3"/>
    <property type="match status" value="1"/>
</dbReference>
<keyword evidence="10" id="KW-1185">Reference proteome</keyword>
<organism evidence="9 10">
    <name type="scientific">Mucilaginibacter defluvii</name>
    <dbReference type="NCBI Taxonomy" id="1196019"/>
    <lineage>
        <taxon>Bacteria</taxon>
        <taxon>Pseudomonadati</taxon>
        <taxon>Bacteroidota</taxon>
        <taxon>Sphingobacteriia</taxon>
        <taxon>Sphingobacteriales</taxon>
        <taxon>Sphingobacteriaceae</taxon>
        <taxon>Mucilaginibacter</taxon>
    </lineage>
</organism>
<name>A0ABP9FN46_9SPHI</name>
<evidence type="ECO:0000256" key="1">
    <source>
        <dbReference type="ARBA" id="ARBA00004442"/>
    </source>
</evidence>
<dbReference type="Pfam" id="PF07980">
    <property type="entry name" value="SusD_RagB"/>
    <property type="match status" value="1"/>
</dbReference>
<feature type="domain" description="SusD-like N-terminal" evidence="8">
    <location>
        <begin position="24"/>
        <end position="227"/>
    </location>
</feature>
<evidence type="ECO:0000256" key="3">
    <source>
        <dbReference type="ARBA" id="ARBA00022729"/>
    </source>
</evidence>
<dbReference type="RefSeq" id="WP_345330003.1">
    <property type="nucleotide sequence ID" value="NZ_BAABJI010000001.1"/>
</dbReference>
<comment type="caution">
    <text evidence="9">The sequence shown here is derived from an EMBL/GenBank/DDBJ whole genome shotgun (WGS) entry which is preliminary data.</text>
</comment>
<dbReference type="Gene3D" id="1.25.40.390">
    <property type="match status" value="1"/>
</dbReference>
<feature type="chain" id="PRO_5045353241" evidence="6">
    <location>
        <begin position="22"/>
        <end position="461"/>
    </location>
</feature>
<reference evidence="10" key="1">
    <citation type="journal article" date="2019" name="Int. J. Syst. Evol. Microbiol.">
        <title>The Global Catalogue of Microorganisms (GCM) 10K type strain sequencing project: providing services to taxonomists for standard genome sequencing and annotation.</title>
        <authorList>
            <consortium name="The Broad Institute Genomics Platform"/>
            <consortium name="The Broad Institute Genome Sequencing Center for Infectious Disease"/>
            <person name="Wu L."/>
            <person name="Ma J."/>
        </authorList>
    </citation>
    <scope>NUCLEOTIDE SEQUENCE [LARGE SCALE GENOMIC DNA]</scope>
    <source>
        <strain evidence="10">JCM 18283</strain>
    </source>
</reference>
<proteinExistence type="inferred from homology"/>
<evidence type="ECO:0000259" key="7">
    <source>
        <dbReference type="Pfam" id="PF07980"/>
    </source>
</evidence>
<evidence type="ECO:0000313" key="10">
    <source>
        <dbReference type="Proteomes" id="UP001501436"/>
    </source>
</evidence>
<evidence type="ECO:0000256" key="5">
    <source>
        <dbReference type="ARBA" id="ARBA00023237"/>
    </source>
</evidence>
<evidence type="ECO:0000313" key="9">
    <source>
        <dbReference type="EMBL" id="GAA4910134.1"/>
    </source>
</evidence>
<dbReference type="InterPro" id="IPR012944">
    <property type="entry name" value="SusD_RagB_dom"/>
</dbReference>
<keyword evidence="3 6" id="KW-0732">Signal</keyword>
<dbReference type="Proteomes" id="UP001501436">
    <property type="component" value="Unassembled WGS sequence"/>
</dbReference>
<comment type="similarity">
    <text evidence="2">Belongs to the SusD family.</text>
</comment>